<evidence type="ECO:0000256" key="1">
    <source>
        <dbReference type="SAM" id="MobiDB-lite"/>
    </source>
</evidence>
<accession>A0ABR1YS87</accession>
<sequence length="219" mass="24296">MEWKPPVAAAQQHESLASYSHAPPLIGTQTEEDIEESQGPPISNPRDYLRNAQRLLRHMIHRKTAAVSEPQATHSTLESSVVPGYCEAPTTPLRRAADESRAYCEWCAELEAPVQPPVELEVPSTTIPELAFSSLERTPRSTPLQSPTNWPLSPRTGPTQRQDLEYSEDIFSGASGARMPTRTLTVRPMRPETSSPSSYDRSSRTWSSSDSTHPAGTWF</sequence>
<evidence type="ECO:0000313" key="2">
    <source>
        <dbReference type="EMBL" id="KAK8237850.1"/>
    </source>
</evidence>
<evidence type="ECO:0000313" key="3">
    <source>
        <dbReference type="Proteomes" id="UP001492380"/>
    </source>
</evidence>
<name>A0ABR1YS87_9PEZI</name>
<keyword evidence="3" id="KW-1185">Reference proteome</keyword>
<feature type="region of interest" description="Disordered" evidence="1">
    <location>
        <begin position="1"/>
        <end position="46"/>
    </location>
</feature>
<dbReference type="Proteomes" id="UP001492380">
    <property type="component" value="Unassembled WGS sequence"/>
</dbReference>
<reference evidence="2 3" key="1">
    <citation type="submission" date="2024-04" db="EMBL/GenBank/DDBJ databases">
        <title>Phyllosticta paracitricarpa is synonymous to the EU quarantine fungus P. citricarpa based on phylogenomic analyses.</title>
        <authorList>
            <consortium name="Lawrence Berkeley National Laboratory"/>
            <person name="Van Ingen-Buijs V.A."/>
            <person name="Van Westerhoven A.C."/>
            <person name="Haridas S."/>
            <person name="Skiadas P."/>
            <person name="Martin F."/>
            <person name="Groenewald J.Z."/>
            <person name="Crous P.W."/>
            <person name="Seidl M.F."/>
        </authorList>
    </citation>
    <scope>NUCLEOTIDE SEQUENCE [LARGE SCALE GENOMIC DNA]</scope>
    <source>
        <strain evidence="2 3">CBS 123374</strain>
    </source>
</reference>
<protein>
    <submittedName>
        <fullName evidence="2">Uncharacterized protein</fullName>
    </submittedName>
</protein>
<feature type="region of interest" description="Disordered" evidence="1">
    <location>
        <begin position="133"/>
        <end position="219"/>
    </location>
</feature>
<feature type="compositionally biased region" description="Low complexity" evidence="1">
    <location>
        <begin position="193"/>
        <end position="212"/>
    </location>
</feature>
<proteinExistence type="predicted"/>
<gene>
    <name evidence="2" type="ORF">HDK90DRAFT_481651</name>
</gene>
<comment type="caution">
    <text evidence="2">The sequence shown here is derived from an EMBL/GenBank/DDBJ whole genome shotgun (WGS) entry which is preliminary data.</text>
</comment>
<dbReference type="EMBL" id="JBBWRZ010000004">
    <property type="protein sequence ID" value="KAK8237850.1"/>
    <property type="molecule type" value="Genomic_DNA"/>
</dbReference>
<feature type="compositionally biased region" description="Polar residues" evidence="1">
    <location>
        <begin position="140"/>
        <end position="161"/>
    </location>
</feature>
<organism evidence="2 3">
    <name type="scientific">Phyllosticta capitalensis</name>
    <dbReference type="NCBI Taxonomy" id="121624"/>
    <lineage>
        <taxon>Eukaryota</taxon>
        <taxon>Fungi</taxon>
        <taxon>Dikarya</taxon>
        <taxon>Ascomycota</taxon>
        <taxon>Pezizomycotina</taxon>
        <taxon>Dothideomycetes</taxon>
        <taxon>Dothideomycetes incertae sedis</taxon>
        <taxon>Botryosphaeriales</taxon>
        <taxon>Phyllostictaceae</taxon>
        <taxon>Phyllosticta</taxon>
    </lineage>
</organism>